<evidence type="ECO:0000313" key="8">
    <source>
        <dbReference type="Proteomes" id="UP000586947"/>
    </source>
</evidence>
<evidence type="ECO:0000256" key="3">
    <source>
        <dbReference type="ARBA" id="ARBA00023125"/>
    </source>
</evidence>
<reference evidence="7 8" key="1">
    <citation type="submission" date="2020-08" db="EMBL/GenBank/DDBJ databases">
        <title>Sequencing the genomes of 1000 actinobacteria strains.</title>
        <authorList>
            <person name="Klenk H.-P."/>
        </authorList>
    </citation>
    <scope>NUCLEOTIDE SEQUENCE [LARGE SCALE GENOMIC DNA]</scope>
    <source>
        <strain evidence="7 8">DSM 103125</strain>
    </source>
</reference>
<dbReference type="InterPro" id="IPR019734">
    <property type="entry name" value="TPR_rpt"/>
</dbReference>
<dbReference type="InterPro" id="IPR005158">
    <property type="entry name" value="BTAD"/>
</dbReference>
<dbReference type="InterPro" id="IPR036388">
    <property type="entry name" value="WH-like_DNA-bd_sf"/>
</dbReference>
<evidence type="ECO:0000256" key="5">
    <source>
        <dbReference type="PROSITE-ProRule" id="PRU01091"/>
    </source>
</evidence>
<dbReference type="PRINTS" id="PR00364">
    <property type="entry name" value="DISEASERSIST"/>
</dbReference>
<dbReference type="SMART" id="SM01043">
    <property type="entry name" value="BTAD"/>
    <property type="match status" value="1"/>
</dbReference>
<evidence type="ECO:0000256" key="2">
    <source>
        <dbReference type="ARBA" id="ARBA00023015"/>
    </source>
</evidence>
<dbReference type="InterPro" id="IPR051677">
    <property type="entry name" value="AfsR-DnrI-RedD_regulator"/>
</dbReference>
<dbReference type="InterPro" id="IPR011990">
    <property type="entry name" value="TPR-like_helical_dom_sf"/>
</dbReference>
<dbReference type="SUPFAM" id="SSF46894">
    <property type="entry name" value="C-terminal effector domain of the bipartite response regulators"/>
    <property type="match status" value="1"/>
</dbReference>
<proteinExistence type="inferred from homology"/>
<dbReference type="Pfam" id="PF13424">
    <property type="entry name" value="TPR_12"/>
    <property type="match status" value="2"/>
</dbReference>
<comment type="caution">
    <text evidence="7">The sequence shown here is derived from an EMBL/GenBank/DDBJ whole genome shotgun (WGS) entry which is preliminary data.</text>
</comment>
<dbReference type="PANTHER" id="PTHR35807:SF1">
    <property type="entry name" value="TRANSCRIPTIONAL REGULATOR REDD"/>
    <property type="match status" value="1"/>
</dbReference>
<dbReference type="Gene3D" id="1.10.10.10">
    <property type="entry name" value="Winged helix-like DNA-binding domain superfamily/Winged helix DNA-binding domain"/>
    <property type="match status" value="2"/>
</dbReference>
<dbReference type="Proteomes" id="UP000586947">
    <property type="component" value="Unassembled WGS sequence"/>
</dbReference>
<accession>A0A840VSC2</accession>
<keyword evidence="8" id="KW-1185">Reference proteome</keyword>
<dbReference type="Pfam" id="PF00486">
    <property type="entry name" value="Trans_reg_C"/>
    <property type="match status" value="1"/>
</dbReference>
<dbReference type="InterPro" id="IPR001867">
    <property type="entry name" value="OmpR/PhoB-type_DNA-bd"/>
</dbReference>
<evidence type="ECO:0000256" key="4">
    <source>
        <dbReference type="ARBA" id="ARBA00023163"/>
    </source>
</evidence>
<dbReference type="PANTHER" id="PTHR35807">
    <property type="entry name" value="TRANSCRIPTIONAL REGULATOR REDD-RELATED"/>
    <property type="match status" value="1"/>
</dbReference>
<keyword evidence="2" id="KW-0805">Transcription regulation</keyword>
<feature type="domain" description="OmpR/PhoB-type" evidence="6">
    <location>
        <begin position="32"/>
        <end position="137"/>
    </location>
</feature>
<keyword evidence="4" id="KW-0804">Transcription</keyword>
<evidence type="ECO:0000259" key="6">
    <source>
        <dbReference type="PROSITE" id="PS51755"/>
    </source>
</evidence>
<dbReference type="InterPro" id="IPR016032">
    <property type="entry name" value="Sig_transdc_resp-reg_C-effctor"/>
</dbReference>
<dbReference type="SMART" id="SM00862">
    <property type="entry name" value="Trans_reg_C"/>
    <property type="match status" value="1"/>
</dbReference>
<feature type="DNA-binding region" description="OmpR/PhoB-type" evidence="5">
    <location>
        <begin position="32"/>
        <end position="137"/>
    </location>
</feature>
<evidence type="ECO:0000313" key="7">
    <source>
        <dbReference type="EMBL" id="MBB5478886.1"/>
    </source>
</evidence>
<sequence length="1088" mass="118659">MRQPHVDSLERLATALDLSTADRDELRSAACVESRPGGDQLRIDVLGPLVVSRGGRAVALATSAQRGLLGLLALRLNRPVGRDEIVEMLWGAAPPKTAATQIHMAIGQLRTMLEPARAQRTVGGLIQLDHAGYLLHLADEHVDLARFTAVLARARSLRKRQPAEVLDLLDQALLWWRGPVLADTNPRLRDHPVAAEASQQRLDAALLLADIAVELRRYDRAVAPLRHLAQDAPYHEGIHARLILALAGGGERATALHLFAEFRDRLIDELGVEPAQEMQAAHVRVLRNEIPEKDGASDGDVPATPVRPTRRDPWVVPSLLPPDIADFTGREKPVEEVRKLLTGRSTALVIVAIAGMGGIGKTALAIHVAHLAARSYPDGQLHVNLRGSEPHPLEPGEVLARFLRALGVDNRVVPDDVVERAALYRSRLADRRVLVVLDNAASEEQIRPLLPGAATCGVLVTGRARLTGIEGARRIDLDVFDPDNALRLLGRIGGRQRIEAEHADAAEIVRLCGGLPLAVRVAGARLTTRPGWRLAQFAGLLADERRRLDRLATGDLEVRASLELSYRGLPDTARRLFRMLGLFTTQDFPHWLAACLLGTSLDDATEHVDALIDAQLLALAAPDEIGQTRYRFHDLVRLYARERAEAEDGVDGCAAMLAHGLGAWFAMAEQMATDVPGPCYAPIHGSAPRTPIGFVTDGSLPRFEALDWFDAERSALRASVRQACDLGLDELAFGLAGCLEKYFDIRGMYIEWAETNELVLESCRRNGNLLGEAVMLRGLVDVRTWSSGSHAGEAMAVLRTDGARLLEMFTDLGERRGMADASVICSWGLSAQGAVEEAMAMAERSLRLAEETQHIGGQARAHVALALAHSEQVRLDLSLSHLNAALALARTLGNPRYESTVLQFLGIVHREGGDFDSSRRALAESLEITRRYRDHYPEVLTMLALARVHLRNGDPGAARDAARASLVLAREYAMTHHIADALQVLGEIELDEGRPSEAVEHLEESVRLWRTRGWPSLLAAALAIIGRAYRESDPLAADQAWTEAIDIYTGLGDSSRARDVAILRETPTRGRALGLRLPPTDEGQADPS</sequence>
<dbReference type="GO" id="GO:0003677">
    <property type="term" value="F:DNA binding"/>
    <property type="evidence" value="ECO:0007669"/>
    <property type="project" value="UniProtKB-UniRule"/>
</dbReference>
<keyword evidence="3 5" id="KW-0238">DNA-binding</keyword>
<dbReference type="EMBL" id="JACHDP010000001">
    <property type="protein sequence ID" value="MBB5478886.1"/>
    <property type="molecule type" value="Genomic_DNA"/>
</dbReference>
<dbReference type="AlphaFoldDB" id="A0A840VSC2"/>
<dbReference type="GO" id="GO:0000160">
    <property type="term" value="P:phosphorelay signal transduction system"/>
    <property type="evidence" value="ECO:0007669"/>
    <property type="project" value="InterPro"/>
</dbReference>
<dbReference type="SMART" id="SM00028">
    <property type="entry name" value="TPR"/>
    <property type="match status" value="4"/>
</dbReference>
<dbReference type="Pfam" id="PF03704">
    <property type="entry name" value="BTAD"/>
    <property type="match status" value="1"/>
</dbReference>
<dbReference type="GO" id="GO:0043531">
    <property type="term" value="F:ADP binding"/>
    <property type="evidence" value="ECO:0007669"/>
    <property type="project" value="InterPro"/>
</dbReference>
<dbReference type="CDD" id="cd15831">
    <property type="entry name" value="BTAD"/>
    <property type="match status" value="1"/>
</dbReference>
<dbReference type="PROSITE" id="PS51755">
    <property type="entry name" value="OMPR_PHOB"/>
    <property type="match status" value="1"/>
</dbReference>
<gene>
    <name evidence="7" type="ORF">HNR20_003391</name>
</gene>
<comment type="similarity">
    <text evidence="1">Belongs to the AfsR/DnrI/RedD regulatory family.</text>
</comment>
<name>A0A840VSC2_9ACTN</name>
<dbReference type="Pfam" id="PF00931">
    <property type="entry name" value="NB-ARC"/>
    <property type="match status" value="1"/>
</dbReference>
<evidence type="ECO:0000256" key="1">
    <source>
        <dbReference type="ARBA" id="ARBA00005820"/>
    </source>
</evidence>
<dbReference type="SUPFAM" id="SSF52540">
    <property type="entry name" value="P-loop containing nucleoside triphosphate hydrolases"/>
    <property type="match status" value="1"/>
</dbReference>
<protein>
    <submittedName>
        <fullName evidence="7">DNA-binding SARP family transcriptional activator</fullName>
    </submittedName>
</protein>
<dbReference type="Gene3D" id="1.25.40.10">
    <property type="entry name" value="Tetratricopeptide repeat domain"/>
    <property type="match status" value="3"/>
</dbReference>
<dbReference type="InterPro" id="IPR027417">
    <property type="entry name" value="P-loop_NTPase"/>
</dbReference>
<dbReference type="Gene3D" id="3.40.50.300">
    <property type="entry name" value="P-loop containing nucleotide triphosphate hydrolases"/>
    <property type="match status" value="1"/>
</dbReference>
<organism evidence="7 8">
    <name type="scientific">Micromonospora parathelypteridis</name>
    <dbReference type="NCBI Taxonomy" id="1839617"/>
    <lineage>
        <taxon>Bacteria</taxon>
        <taxon>Bacillati</taxon>
        <taxon>Actinomycetota</taxon>
        <taxon>Actinomycetes</taxon>
        <taxon>Micromonosporales</taxon>
        <taxon>Micromonosporaceae</taxon>
        <taxon>Micromonospora</taxon>
    </lineage>
</organism>
<dbReference type="InterPro" id="IPR002182">
    <property type="entry name" value="NB-ARC"/>
</dbReference>
<dbReference type="SUPFAM" id="SSF48452">
    <property type="entry name" value="TPR-like"/>
    <property type="match status" value="2"/>
</dbReference>
<dbReference type="GO" id="GO:0006355">
    <property type="term" value="P:regulation of DNA-templated transcription"/>
    <property type="evidence" value="ECO:0007669"/>
    <property type="project" value="InterPro"/>
</dbReference>